<keyword evidence="2" id="KW-0378">Hydrolase</keyword>
<dbReference type="SUPFAM" id="SSF52980">
    <property type="entry name" value="Restriction endonuclease-like"/>
    <property type="match status" value="1"/>
</dbReference>
<dbReference type="RefSeq" id="WP_240812430.1">
    <property type="nucleotide sequence ID" value="NZ_JBHLXF010000038.1"/>
</dbReference>
<accession>A0A6A2V5S7</accession>
<dbReference type="AlphaFoldDB" id="A0A6A2V5S7"/>
<dbReference type="InterPro" id="IPR011335">
    <property type="entry name" value="Restrct_endonuc-II-like"/>
</dbReference>
<dbReference type="CDD" id="cd22346">
    <property type="entry name" value="PDDEXK_nuclease"/>
    <property type="match status" value="1"/>
</dbReference>
<dbReference type="REBASE" id="385138">
    <property type="entry name" value="Bap100238ORF1853P"/>
</dbReference>
<dbReference type="EMBL" id="WBSO01000033">
    <property type="protein sequence ID" value="KAB8290967.1"/>
    <property type="molecule type" value="Genomic_DNA"/>
</dbReference>
<dbReference type="GO" id="GO:0004519">
    <property type="term" value="F:endonuclease activity"/>
    <property type="evidence" value="ECO:0007669"/>
    <property type="project" value="UniProtKB-KW"/>
</dbReference>
<name>A0A6A2V5S7_9BIFI</name>
<dbReference type="InterPro" id="IPR032793">
    <property type="entry name" value="RE_EcoO109IR"/>
</dbReference>
<proteinExistence type="predicted"/>
<organism evidence="2 3">
    <name type="scientific">Bifidobacterium apri</name>
    <dbReference type="NCBI Taxonomy" id="1769423"/>
    <lineage>
        <taxon>Bacteria</taxon>
        <taxon>Bacillati</taxon>
        <taxon>Actinomycetota</taxon>
        <taxon>Actinomycetes</taxon>
        <taxon>Bifidobacteriales</taxon>
        <taxon>Bifidobacteriaceae</taxon>
        <taxon>Bifidobacterium</taxon>
    </lineage>
</organism>
<keyword evidence="2" id="KW-0540">Nuclease</keyword>
<dbReference type="Proteomes" id="UP000440041">
    <property type="component" value="Unassembled WGS sequence"/>
</dbReference>
<gene>
    <name evidence="2" type="ORF">DSM100238_1854</name>
</gene>
<evidence type="ECO:0000259" key="1">
    <source>
        <dbReference type="Pfam" id="PF14511"/>
    </source>
</evidence>
<dbReference type="Pfam" id="PF14511">
    <property type="entry name" value="RE_EcoO109I"/>
    <property type="match status" value="1"/>
</dbReference>
<comment type="caution">
    <text evidence="2">The sequence shown here is derived from an EMBL/GenBank/DDBJ whole genome shotgun (WGS) entry which is preliminary data.</text>
</comment>
<protein>
    <submittedName>
        <fullName evidence="2">MjaII restriction endonuclease</fullName>
    </submittedName>
</protein>
<keyword evidence="2" id="KW-0255">Endonuclease</keyword>
<evidence type="ECO:0000313" key="2">
    <source>
        <dbReference type="EMBL" id="KAB8290967.1"/>
    </source>
</evidence>
<reference evidence="2 3" key="1">
    <citation type="submission" date="2019-09" db="EMBL/GenBank/DDBJ databases">
        <title>Characterization of the phylogenetic diversity of two novel species belonging to the genus Bifidobacterium: Bifidobacterium cebidarum sp. nov. and Bifidobacterium leontopitheci sp. nov.</title>
        <authorList>
            <person name="Lugli G.A."/>
            <person name="Duranti S."/>
            <person name="Milani C."/>
            <person name="Turroni F."/>
            <person name="Ventura M."/>
        </authorList>
    </citation>
    <scope>NUCLEOTIDE SEQUENCE [LARGE SCALE GENOMIC DNA]</scope>
    <source>
        <strain evidence="2 3">DSM 100238</strain>
    </source>
</reference>
<sequence>MNMSEENKQQILNSAISFFQQRIIANHIKNVQKCARLDTFNINPFITAYLAKFAFSDVNAETLAKALIYPRVLGTSITTSFGNQLQKFSTEVLSAYASTTAGMDIEYVDSRTNRHVYCQLKAGPQTINKDDVETICNHFKGIRNLLRVNGSNDFNPSTDCIVGIFYGNRASLSTNYKNIEKEGYTVLIGDEFWTSLTGDPTFYEELIGAMVNGGADASNEVLQQTIRELSNDIREHPDVVPICK</sequence>
<evidence type="ECO:0000313" key="3">
    <source>
        <dbReference type="Proteomes" id="UP000440041"/>
    </source>
</evidence>
<feature type="domain" description="Type II restriction endonuclease EcoO109IR" evidence="1">
    <location>
        <begin position="18"/>
        <end position="210"/>
    </location>
</feature>
<keyword evidence="3" id="KW-1185">Reference proteome</keyword>